<name>A0A699JSU1_TANCI</name>
<evidence type="ECO:0000313" key="2">
    <source>
        <dbReference type="EMBL" id="GFA52587.1"/>
    </source>
</evidence>
<dbReference type="PANTHER" id="PTHR48258:SF9">
    <property type="entry name" value="OS01G0348150 PROTEIN"/>
    <property type="match status" value="1"/>
</dbReference>
<evidence type="ECO:0000259" key="1">
    <source>
        <dbReference type="Pfam" id="PF13960"/>
    </source>
</evidence>
<gene>
    <name evidence="2" type="ORF">Tci_624559</name>
</gene>
<reference evidence="2" key="1">
    <citation type="journal article" date="2019" name="Sci. Rep.">
        <title>Draft genome of Tanacetum cinerariifolium, the natural source of mosquito coil.</title>
        <authorList>
            <person name="Yamashiro T."/>
            <person name="Shiraishi A."/>
            <person name="Satake H."/>
            <person name="Nakayama K."/>
        </authorList>
    </citation>
    <scope>NUCLEOTIDE SEQUENCE</scope>
</reference>
<comment type="caution">
    <text evidence="2">The sequence shown here is derived from an EMBL/GenBank/DDBJ whole genome shotgun (WGS) entry which is preliminary data.</text>
</comment>
<dbReference type="PANTHER" id="PTHR48258">
    <property type="entry name" value="DUF4218 DOMAIN-CONTAINING PROTEIN-RELATED"/>
    <property type="match status" value="1"/>
</dbReference>
<protein>
    <recommendedName>
        <fullName evidence="1">DUF4218 domain-containing protein</fullName>
    </recommendedName>
</protein>
<accession>A0A699JSU1</accession>
<dbReference type="Pfam" id="PF13960">
    <property type="entry name" value="DUF4218"/>
    <property type="match status" value="1"/>
</dbReference>
<dbReference type="EMBL" id="BKCJ010439431">
    <property type="protein sequence ID" value="GFA52587.1"/>
    <property type="molecule type" value="Genomic_DNA"/>
</dbReference>
<organism evidence="2">
    <name type="scientific">Tanacetum cinerariifolium</name>
    <name type="common">Dalmatian daisy</name>
    <name type="synonym">Chrysanthemum cinerariifolium</name>
    <dbReference type="NCBI Taxonomy" id="118510"/>
    <lineage>
        <taxon>Eukaryota</taxon>
        <taxon>Viridiplantae</taxon>
        <taxon>Streptophyta</taxon>
        <taxon>Embryophyta</taxon>
        <taxon>Tracheophyta</taxon>
        <taxon>Spermatophyta</taxon>
        <taxon>Magnoliopsida</taxon>
        <taxon>eudicotyledons</taxon>
        <taxon>Gunneridae</taxon>
        <taxon>Pentapetalae</taxon>
        <taxon>asterids</taxon>
        <taxon>campanulids</taxon>
        <taxon>Asterales</taxon>
        <taxon>Asteraceae</taxon>
        <taxon>Asteroideae</taxon>
        <taxon>Anthemideae</taxon>
        <taxon>Anthemidinae</taxon>
        <taxon>Tanacetum</taxon>
    </lineage>
</organism>
<feature type="domain" description="DUF4218" evidence="1">
    <location>
        <begin position="64"/>
        <end position="122"/>
    </location>
</feature>
<sequence length="191" mass="21440">MVEMGIRLQLAPKEKGQRGTYLPPACYTMSKVEKTQFCECLRGIKVPSSYSANIKKLVSVQDCKLVGEIKARGPVFLRYMYPFERYMGILKGYVRIGARPEGSIVTGYLGEELIEFGNDAVKGVRNIGIPHSRHEGKLSKVGTIGLRKIDPDRDALKVAHSVVLQQMACITSYIEQHKQMLRATHRGRTNK</sequence>
<dbReference type="InterPro" id="IPR025452">
    <property type="entry name" value="DUF4218"/>
</dbReference>
<proteinExistence type="predicted"/>
<dbReference type="AlphaFoldDB" id="A0A699JSU1"/>